<keyword evidence="3" id="KW-0378">Hydrolase</keyword>
<dbReference type="RefSeq" id="WP_149776135.1">
    <property type="nucleotide sequence ID" value="NZ_FQVK01000014.1"/>
</dbReference>
<evidence type="ECO:0000259" key="2">
    <source>
        <dbReference type="Pfam" id="PF13476"/>
    </source>
</evidence>
<evidence type="ECO:0000313" key="4">
    <source>
        <dbReference type="Proteomes" id="UP000325134"/>
    </source>
</evidence>
<keyword evidence="3" id="KW-0269">Exonuclease</keyword>
<feature type="coiled-coil region" evidence="1">
    <location>
        <begin position="680"/>
        <end position="728"/>
    </location>
</feature>
<dbReference type="GO" id="GO:0006302">
    <property type="term" value="P:double-strand break repair"/>
    <property type="evidence" value="ECO:0007669"/>
    <property type="project" value="InterPro"/>
</dbReference>
<feature type="coiled-coil region" evidence="1">
    <location>
        <begin position="287"/>
        <end position="354"/>
    </location>
</feature>
<dbReference type="Pfam" id="PF13558">
    <property type="entry name" value="SbcC_Walker_B"/>
    <property type="match status" value="1"/>
</dbReference>
<dbReference type="Pfam" id="PF13476">
    <property type="entry name" value="AAA_23"/>
    <property type="match status" value="1"/>
</dbReference>
<gene>
    <name evidence="3" type="ORF">SAMN05444279_1144</name>
</gene>
<feature type="coiled-coil region" evidence="1">
    <location>
        <begin position="789"/>
        <end position="840"/>
    </location>
</feature>
<dbReference type="PANTHER" id="PTHR32114:SF2">
    <property type="entry name" value="ABC TRANSPORTER ABCH.3"/>
    <property type="match status" value="1"/>
</dbReference>
<dbReference type="GO" id="GO:0016887">
    <property type="term" value="F:ATP hydrolysis activity"/>
    <property type="evidence" value="ECO:0007669"/>
    <property type="project" value="InterPro"/>
</dbReference>
<name>A0A1M4Y536_9RHOB</name>
<proteinExistence type="predicted"/>
<dbReference type="EMBL" id="FQVK01000014">
    <property type="protein sequence ID" value="SHF00815.1"/>
    <property type="molecule type" value="Genomic_DNA"/>
</dbReference>
<evidence type="ECO:0000313" key="3">
    <source>
        <dbReference type="EMBL" id="SHF00815.1"/>
    </source>
</evidence>
<keyword evidence="3" id="KW-0540">Nuclease</keyword>
<reference evidence="3 4" key="1">
    <citation type="submission" date="2016-11" db="EMBL/GenBank/DDBJ databases">
        <authorList>
            <person name="Varghese N."/>
            <person name="Submissions S."/>
        </authorList>
    </citation>
    <scope>NUCLEOTIDE SEQUENCE [LARGE SCALE GENOMIC DNA]</scope>
    <source>
        <strain evidence="3 4">DSM 29341</strain>
    </source>
</reference>
<dbReference type="Proteomes" id="UP000325134">
    <property type="component" value="Unassembled WGS sequence"/>
</dbReference>
<keyword evidence="1" id="KW-0175">Coiled coil</keyword>
<dbReference type="GO" id="GO:0004527">
    <property type="term" value="F:exonuclease activity"/>
    <property type="evidence" value="ECO:0007669"/>
    <property type="project" value="UniProtKB-KW"/>
</dbReference>
<sequence>MKPVKLTLQAFGPYPNRVEIDFRDALEAGLFGIYGQTGSGKSTIFSAMTFALFGEAAREEQDTSSLRSDHADPGVVTRVEFIFEIGDRRYLAIRQPAQDRPKTRGEGMTSSAHEVWLFDVTGIAPDQIDADNRGKVIAERKVREVDEAIEGLLGYGATQFRQIVLLPQGRFEAFLSAKTRERAEILRDLFDVSAYAAIADDLKAEASAEENRIKTERDLCARQLAAEGFESAEALADGIADAEAVATECADEETTAQKIQGAAREALAEAEKVAEKFRALGEARQLLDGLQAESDRMAKLAEQVKQAERALSLRDVARQVDTANTELGEAIDTRSKAEEEVKSATRAAQTARETLEIEQGRAEEGEDLRRRLDELGRFASLLAEAEGDREALADAEKAEKEAKKAYDDAKTQLNGMDRTIFSDKQVLANARGREKQRQEFAVSTADLTAEHRLAVEFERAQTAVAEAQGWVETQQAEVDAAAGAAEDAKDKFGLAEQRLASAQALHLAAKLKPGKPCPVCGSCDHPAPAQGGVEDAGRDRAFRDAKSEWEQADRALQDTKQKLAGMEATLRDRRNRLSGLEAPGRTAAALSQEIAEIKEQQDALGPVMDIEAAEAALSKLEADRDELAQDCETYRSAWDKCREENARVQTSLAARLKDVPEALRDEAVLAIERDKAADALRLFEKARAKAEKAAQDAEKAVIGAQTKLEAAKTAIEKCQNRLKGAEGQFSDRLKAVGLTIEQYHDLTPAIETLEVDRETVTLHAQNVKSAEDALERSEAAVAGLELPDIDALKTALADTERRTKKATETRIEAEARHQHLTKLRDGLEDTLRKLDDAEQASGPLRNLAALVNGQNPRKVTLEIFAIWAMFDQVLEAANLRLGPMTSARYQLERDPEGGGRGAQGLGIVVLDTHTGRTRDTNTLSGGESFIAALSLALGLADVVESASGKVRLDTVFIDEGFGSLDAADGSGTLEQVLQVLTAHVSQNRAVGLISHVPQVQEAVPNGFYVRKGLAGSELEVRGQA</sequence>
<dbReference type="AlphaFoldDB" id="A0A1M4Y536"/>
<dbReference type="Gene3D" id="3.40.50.300">
    <property type="entry name" value="P-loop containing nucleotide triphosphate hydrolases"/>
    <property type="match status" value="2"/>
</dbReference>
<evidence type="ECO:0000256" key="1">
    <source>
        <dbReference type="SAM" id="Coils"/>
    </source>
</evidence>
<feature type="coiled-coil region" evidence="1">
    <location>
        <begin position="610"/>
        <end position="637"/>
    </location>
</feature>
<dbReference type="InterPro" id="IPR038729">
    <property type="entry name" value="Rad50/SbcC_AAA"/>
</dbReference>
<feature type="domain" description="Rad50/SbcC-type AAA" evidence="2">
    <location>
        <begin position="5"/>
        <end position="212"/>
    </location>
</feature>
<dbReference type="SUPFAM" id="SSF52540">
    <property type="entry name" value="P-loop containing nucleoside triphosphate hydrolases"/>
    <property type="match status" value="2"/>
</dbReference>
<organism evidence="3 4">
    <name type="scientific">Ruegeria intermedia</name>
    <dbReference type="NCBI Taxonomy" id="996115"/>
    <lineage>
        <taxon>Bacteria</taxon>
        <taxon>Pseudomonadati</taxon>
        <taxon>Pseudomonadota</taxon>
        <taxon>Alphaproteobacteria</taxon>
        <taxon>Rhodobacterales</taxon>
        <taxon>Roseobacteraceae</taxon>
        <taxon>Ruegeria</taxon>
    </lineage>
</organism>
<dbReference type="PANTHER" id="PTHR32114">
    <property type="entry name" value="ABC TRANSPORTER ABCH.3"/>
    <property type="match status" value="1"/>
</dbReference>
<accession>A0A1M4Y536</accession>
<dbReference type="OrthoDB" id="9795626at2"/>
<dbReference type="InterPro" id="IPR027417">
    <property type="entry name" value="P-loop_NTPase"/>
</dbReference>
<keyword evidence="4" id="KW-1185">Reference proteome</keyword>
<protein>
    <submittedName>
        <fullName evidence="3">Exonuclease SbcC</fullName>
    </submittedName>
</protein>